<dbReference type="Pfam" id="PF17110">
    <property type="entry name" value="TFB6"/>
    <property type="match status" value="1"/>
</dbReference>
<dbReference type="AlphaFoldDB" id="A0AAN7ZTB0"/>
<organism evidence="2 3">
    <name type="scientific">Arxiozyma heterogenica</name>
    <dbReference type="NCBI Taxonomy" id="278026"/>
    <lineage>
        <taxon>Eukaryota</taxon>
        <taxon>Fungi</taxon>
        <taxon>Dikarya</taxon>
        <taxon>Ascomycota</taxon>
        <taxon>Saccharomycotina</taxon>
        <taxon>Saccharomycetes</taxon>
        <taxon>Saccharomycetales</taxon>
        <taxon>Saccharomycetaceae</taxon>
        <taxon>Arxiozyma</taxon>
    </lineage>
</organism>
<name>A0AAN7ZTB0_9SACH</name>
<evidence type="ECO:0000256" key="1">
    <source>
        <dbReference type="SAM" id="MobiDB-lite"/>
    </source>
</evidence>
<dbReference type="InterPro" id="IPR031349">
    <property type="entry name" value="Tfb6"/>
</dbReference>
<evidence type="ECO:0000313" key="2">
    <source>
        <dbReference type="EMBL" id="KAK5782009.1"/>
    </source>
</evidence>
<dbReference type="Proteomes" id="UP001306508">
    <property type="component" value="Unassembled WGS sequence"/>
</dbReference>
<reference evidence="3" key="1">
    <citation type="submission" date="2023-07" db="EMBL/GenBank/DDBJ databases">
        <title>A draft genome of Kazachstania heterogenica Y-27499.</title>
        <authorList>
            <person name="Donic C."/>
            <person name="Kralova J.S."/>
            <person name="Fidel L."/>
            <person name="Ben-Dor S."/>
            <person name="Jung S."/>
        </authorList>
    </citation>
    <scope>NUCLEOTIDE SEQUENCE [LARGE SCALE GENOMIC DNA]</scope>
    <source>
        <strain evidence="3">Y27499</strain>
    </source>
</reference>
<proteinExistence type="predicted"/>
<sequence>MEDISEDPKTPLHAKANEQLNLDNVNELDEKEIEDLDLNPTFDESLPPSTVPSRINLDNMNEPMPACLRMKRSINDAEDVTIAGENEYSLNTTSSPMFDNVEDFKPSINVTSPFSSSTLLQNKSSSVTTQRGRRLSMTQQSKFVSYVDQRFMDIQRKFVQSRGLNNENGYKKLSELLKDIKSLLDFIWYSIDNTSSTDFLLQEMGDATNDSNSLVSDDAINLDLMNDPNNKPLKNKSIFDFGQSSYVIKIADDVIDYIEKFEIEVEDNDTISKLFKLFFILDKIFAKLITGSNNNSIKLNRTDIVRFVGIAERSRVRLPLFFEHLNIHGFHYELSKIYETSLDLC</sequence>
<evidence type="ECO:0000313" key="3">
    <source>
        <dbReference type="Proteomes" id="UP001306508"/>
    </source>
</evidence>
<feature type="region of interest" description="Disordered" evidence="1">
    <location>
        <begin position="39"/>
        <end position="58"/>
    </location>
</feature>
<dbReference type="GO" id="GO:0005675">
    <property type="term" value="C:transcription factor TFIIH holo complex"/>
    <property type="evidence" value="ECO:0007669"/>
    <property type="project" value="TreeGrafter"/>
</dbReference>
<keyword evidence="3" id="KW-1185">Reference proteome</keyword>
<dbReference type="EMBL" id="JAWIZZ010000022">
    <property type="protein sequence ID" value="KAK5782009.1"/>
    <property type="molecule type" value="Genomic_DNA"/>
</dbReference>
<accession>A0AAN7ZTB0</accession>
<dbReference type="PANTHER" id="PTHR37781">
    <property type="entry name" value="TFIIH COMPLEX SUBUNIT"/>
    <property type="match status" value="1"/>
</dbReference>
<gene>
    <name evidence="2" type="ORF">RI543_000495</name>
</gene>
<comment type="caution">
    <text evidence="2">The sequence shown here is derived from an EMBL/GenBank/DDBJ whole genome shotgun (WGS) entry which is preliminary data.</text>
</comment>
<feature type="compositionally biased region" description="Polar residues" evidence="1">
    <location>
        <begin position="47"/>
        <end position="58"/>
    </location>
</feature>
<dbReference type="PANTHER" id="PTHR37781:SF1">
    <property type="entry name" value="ADR380WP"/>
    <property type="match status" value="1"/>
</dbReference>
<protein>
    <submittedName>
        <fullName evidence="2">Uncharacterized protein</fullName>
    </submittedName>
</protein>